<organism evidence="10 11">
    <name type="scientific">Ricinus communis</name>
    <name type="common">Castor bean</name>
    <dbReference type="NCBI Taxonomy" id="3988"/>
    <lineage>
        <taxon>Eukaryota</taxon>
        <taxon>Viridiplantae</taxon>
        <taxon>Streptophyta</taxon>
        <taxon>Embryophyta</taxon>
        <taxon>Tracheophyta</taxon>
        <taxon>Spermatophyta</taxon>
        <taxon>Magnoliopsida</taxon>
        <taxon>eudicotyledons</taxon>
        <taxon>Gunneridae</taxon>
        <taxon>Pentapetalae</taxon>
        <taxon>rosids</taxon>
        <taxon>fabids</taxon>
        <taxon>Malpighiales</taxon>
        <taxon>Euphorbiaceae</taxon>
        <taxon>Acalyphoideae</taxon>
        <taxon>Acalypheae</taxon>
        <taxon>Ricinus</taxon>
    </lineage>
</organism>
<dbReference type="InterPro" id="IPR036638">
    <property type="entry name" value="HLH_DNA-bd_sf"/>
</dbReference>
<dbReference type="GO" id="GO:0000977">
    <property type="term" value="F:RNA polymerase II transcription regulatory region sequence-specific DNA binding"/>
    <property type="evidence" value="ECO:0000318"/>
    <property type="project" value="GO_Central"/>
</dbReference>
<keyword evidence="11" id="KW-1185">Reference proteome</keyword>
<reference evidence="11" key="1">
    <citation type="journal article" date="2010" name="Nat. Biotechnol.">
        <title>Draft genome sequence of the oilseed species Ricinus communis.</title>
        <authorList>
            <person name="Chan A.P."/>
            <person name="Crabtree J."/>
            <person name="Zhao Q."/>
            <person name="Lorenzi H."/>
            <person name="Orvis J."/>
            <person name="Puiu D."/>
            <person name="Melake-Berhan A."/>
            <person name="Jones K.M."/>
            <person name="Redman J."/>
            <person name="Chen G."/>
            <person name="Cahoon E.B."/>
            <person name="Gedil M."/>
            <person name="Stanke M."/>
            <person name="Haas B.J."/>
            <person name="Wortman J.R."/>
            <person name="Fraser-Liggett C.M."/>
            <person name="Ravel J."/>
            <person name="Rabinowicz P.D."/>
        </authorList>
    </citation>
    <scope>NUCLEOTIDE SEQUENCE [LARGE SCALE GENOMIC DNA]</scope>
    <source>
        <strain evidence="11">cv. Hale</strain>
    </source>
</reference>
<protein>
    <submittedName>
        <fullName evidence="10">DNA binding protein, putative</fullName>
    </submittedName>
</protein>
<evidence type="ECO:0000256" key="7">
    <source>
        <dbReference type="SAM" id="Coils"/>
    </source>
</evidence>
<keyword evidence="5" id="KW-0804">Transcription</keyword>
<name>B9R9K5_RICCO</name>
<dbReference type="InterPro" id="IPR011598">
    <property type="entry name" value="bHLH_dom"/>
</dbReference>
<keyword evidence="6" id="KW-0539">Nucleus</keyword>
<feature type="domain" description="BHLH" evidence="9">
    <location>
        <begin position="23"/>
        <end position="75"/>
    </location>
</feature>
<feature type="region of interest" description="Disordered" evidence="8">
    <location>
        <begin position="92"/>
        <end position="112"/>
    </location>
</feature>
<evidence type="ECO:0000256" key="2">
    <source>
        <dbReference type="ARBA" id="ARBA00011738"/>
    </source>
</evidence>
<evidence type="ECO:0000256" key="6">
    <source>
        <dbReference type="ARBA" id="ARBA00023242"/>
    </source>
</evidence>
<dbReference type="Proteomes" id="UP000008311">
    <property type="component" value="Unassembled WGS sequence"/>
</dbReference>
<dbReference type="GO" id="GO:0006357">
    <property type="term" value="P:regulation of transcription by RNA polymerase II"/>
    <property type="evidence" value="ECO:0000318"/>
    <property type="project" value="GO_Central"/>
</dbReference>
<dbReference type="PANTHER" id="PTHR13935">
    <property type="entry name" value="ACHAETE-SCUTE TRANSCRIPTION FACTOR-RELATED"/>
    <property type="match status" value="1"/>
</dbReference>
<dbReference type="eggNOG" id="ENOG502S1BU">
    <property type="taxonomic scope" value="Eukaryota"/>
</dbReference>
<gene>
    <name evidence="10" type="ORF">RCOM_1498390</name>
</gene>
<sequence length="196" mass="21946">MSADNNNKNDHGINTPSLITNDKKKMMHRDIERQRRQEMATLHASLRSLLPLEYIKGKRSISDHMNEAVNYIKHLRKRIEELDTKRDELKQQMNIRDIPSGSSGGSSGDCSPSSGVLIRPCLGGIEISFSSNLREKGQGFTLSRVLQVLLEAEISVVNCVSTNVNKRVLHTIQTEVKDPACLNLSELQQKLTSLVP</sequence>
<dbReference type="GO" id="GO:0046983">
    <property type="term" value="F:protein dimerization activity"/>
    <property type="evidence" value="ECO:0007669"/>
    <property type="project" value="InterPro"/>
</dbReference>
<keyword evidence="3" id="KW-0805">Transcription regulation</keyword>
<dbReference type="PROSITE" id="PS50888">
    <property type="entry name" value="BHLH"/>
    <property type="match status" value="1"/>
</dbReference>
<comment type="subunit">
    <text evidence="2">Homodimer.</text>
</comment>
<proteinExistence type="predicted"/>
<accession>B9R9K5</accession>
<evidence type="ECO:0000256" key="5">
    <source>
        <dbReference type="ARBA" id="ARBA00023163"/>
    </source>
</evidence>
<evidence type="ECO:0000313" key="11">
    <source>
        <dbReference type="Proteomes" id="UP000008311"/>
    </source>
</evidence>
<dbReference type="AlphaFoldDB" id="B9R9K5"/>
<evidence type="ECO:0000256" key="8">
    <source>
        <dbReference type="SAM" id="MobiDB-lite"/>
    </source>
</evidence>
<comment type="subcellular location">
    <subcellularLocation>
        <location evidence="1">Nucleus</location>
    </subcellularLocation>
</comment>
<feature type="coiled-coil region" evidence="7">
    <location>
        <begin position="65"/>
        <end position="92"/>
    </location>
</feature>
<dbReference type="InterPro" id="IPR015660">
    <property type="entry name" value="MASH1/Ascl1a-like"/>
</dbReference>
<keyword evidence="7" id="KW-0175">Coiled coil</keyword>
<dbReference type="Pfam" id="PF00010">
    <property type="entry name" value="HLH"/>
    <property type="match status" value="1"/>
</dbReference>
<dbReference type="EMBL" id="EQ973773">
    <property type="protein sequence ID" value="EEF51482.1"/>
    <property type="molecule type" value="Genomic_DNA"/>
</dbReference>
<dbReference type="PANTHER" id="PTHR13935:SF155">
    <property type="entry name" value="TRANSCRIPTION FACTOR BHLH120-LIKE"/>
    <property type="match status" value="1"/>
</dbReference>
<dbReference type="GO" id="GO:0090575">
    <property type="term" value="C:RNA polymerase II transcription regulator complex"/>
    <property type="evidence" value="ECO:0000318"/>
    <property type="project" value="GO_Central"/>
</dbReference>
<dbReference type="GO" id="GO:0000981">
    <property type="term" value="F:DNA-binding transcription factor activity, RNA polymerase II-specific"/>
    <property type="evidence" value="ECO:0000318"/>
    <property type="project" value="GO_Central"/>
</dbReference>
<evidence type="ECO:0000256" key="4">
    <source>
        <dbReference type="ARBA" id="ARBA00023125"/>
    </source>
</evidence>
<evidence type="ECO:0000256" key="1">
    <source>
        <dbReference type="ARBA" id="ARBA00004123"/>
    </source>
</evidence>
<dbReference type="Gene3D" id="4.10.280.10">
    <property type="entry name" value="Helix-loop-helix DNA-binding domain"/>
    <property type="match status" value="1"/>
</dbReference>
<evidence type="ECO:0000259" key="9">
    <source>
        <dbReference type="PROSITE" id="PS50888"/>
    </source>
</evidence>
<evidence type="ECO:0000256" key="3">
    <source>
        <dbReference type="ARBA" id="ARBA00023015"/>
    </source>
</evidence>
<dbReference type="FunCoup" id="B9R9K5">
    <property type="interactions" value="80"/>
</dbReference>
<dbReference type="SUPFAM" id="SSF47459">
    <property type="entry name" value="HLH, helix-loop-helix DNA-binding domain"/>
    <property type="match status" value="1"/>
</dbReference>
<dbReference type="STRING" id="3988.B9R9K5"/>
<dbReference type="InParanoid" id="B9R9K5"/>
<dbReference type="FunFam" id="4.10.280.10:FF:000085">
    <property type="entry name" value="Transcription factor bHLH126"/>
    <property type="match status" value="1"/>
</dbReference>
<dbReference type="CDD" id="cd18914">
    <property type="entry name" value="bHLH_AtORG2_like"/>
    <property type="match status" value="1"/>
</dbReference>
<evidence type="ECO:0000313" key="10">
    <source>
        <dbReference type="EMBL" id="EEF51482.1"/>
    </source>
</evidence>
<keyword evidence="4" id="KW-0238">DNA-binding</keyword>